<dbReference type="Gene3D" id="3.30.1540.10">
    <property type="entry name" value="formyl-coa transferase, domain 3"/>
    <property type="match status" value="1"/>
</dbReference>
<dbReference type="InterPro" id="IPR023606">
    <property type="entry name" value="CoA-Trfase_III_dom_1_sf"/>
</dbReference>
<dbReference type="PANTHER" id="PTHR48228">
    <property type="entry name" value="SUCCINYL-COA--D-CITRAMALATE COA-TRANSFERASE"/>
    <property type="match status" value="1"/>
</dbReference>
<sequence>MGRGMSAPATLPLAGLKIVELGHYIAAPFATRLLADLGAEVVKVEPPGGDPVRGWGSSVDGNPVWFSVHGRNKLSVTLDLKKDEDRAKLVALLKRADALVENFRAGYLERIGLGPEVLHAENPRLVIGRISGYGQGGPYRDKPAFGAIGEAMGGLRHLTANPGQTEYPPPRCGVSISDDLAGMYCAMAVVAACWQVKGDPMAKGRVVDVDLVSSVFSLMEGMLPEYGLFGWVRQPQGAAIKTAAPTNTYPCADGKWLCIAGNSDLIFKRLMAAIGRPEMAADARFANNAGRCAHVAELDGAIADWTRTRPAAEAEAVLEAAEVPCSRLFDMEDCAKDPHFRDRGWVMEVPDPLLGTVLHPAAPFRFDGVSPQEMVRWPGVAAGAHNDLVFDAVARGDATPLSAAGGAVSLRAASAKA</sequence>
<proteinExistence type="predicted"/>
<comment type="caution">
    <text evidence="2">The sequence shown here is derived from an EMBL/GenBank/DDBJ whole genome shotgun (WGS) entry which is preliminary data.</text>
</comment>
<dbReference type="SUPFAM" id="SSF89796">
    <property type="entry name" value="CoA-transferase family III (CaiB/BaiF)"/>
    <property type="match status" value="1"/>
</dbReference>
<keyword evidence="3" id="KW-1185">Reference proteome</keyword>
<name>A0ABS7AER4_9PROT</name>
<evidence type="ECO:0000313" key="2">
    <source>
        <dbReference type="EMBL" id="MBW6400560.1"/>
    </source>
</evidence>
<gene>
    <name evidence="2" type="ORF">KPL78_22060</name>
</gene>
<evidence type="ECO:0000313" key="3">
    <source>
        <dbReference type="Proteomes" id="UP001196565"/>
    </source>
</evidence>
<evidence type="ECO:0000256" key="1">
    <source>
        <dbReference type="ARBA" id="ARBA00022679"/>
    </source>
</evidence>
<dbReference type="Gene3D" id="3.40.50.10540">
    <property type="entry name" value="Crotonobetainyl-coa:carnitine coa-transferase, domain 1"/>
    <property type="match status" value="1"/>
</dbReference>
<reference evidence="2 3" key="1">
    <citation type="submission" date="2021-07" db="EMBL/GenBank/DDBJ databases">
        <authorList>
            <person name="So Y."/>
        </authorList>
    </citation>
    <scope>NUCLEOTIDE SEQUENCE [LARGE SCALE GENOMIC DNA]</scope>
    <source>
        <strain evidence="2 3">HJA6</strain>
    </source>
</reference>
<dbReference type="PANTHER" id="PTHR48228:SF6">
    <property type="entry name" value="L-CARNITINE COA-TRANSFERASE"/>
    <property type="match status" value="1"/>
</dbReference>
<dbReference type="EMBL" id="JAHYBZ010000008">
    <property type="protein sequence ID" value="MBW6400560.1"/>
    <property type="molecule type" value="Genomic_DNA"/>
</dbReference>
<dbReference type="InterPro" id="IPR044855">
    <property type="entry name" value="CoA-Trfase_III_dom3_sf"/>
</dbReference>
<dbReference type="Proteomes" id="UP001196565">
    <property type="component" value="Unassembled WGS sequence"/>
</dbReference>
<dbReference type="InterPro" id="IPR003673">
    <property type="entry name" value="CoA-Trfase_fam_III"/>
</dbReference>
<dbReference type="Pfam" id="PF02515">
    <property type="entry name" value="CoA_transf_3"/>
    <property type="match status" value="1"/>
</dbReference>
<dbReference type="InterPro" id="IPR050509">
    <property type="entry name" value="CoA-transferase_III"/>
</dbReference>
<protein>
    <submittedName>
        <fullName evidence="2">CoA transferase</fullName>
    </submittedName>
</protein>
<dbReference type="GO" id="GO:0016740">
    <property type="term" value="F:transferase activity"/>
    <property type="evidence" value="ECO:0007669"/>
    <property type="project" value="UniProtKB-KW"/>
</dbReference>
<accession>A0ABS7AER4</accession>
<organism evidence="2 3">
    <name type="scientific">Roseomonas alba</name>
    <dbReference type="NCBI Taxonomy" id="2846776"/>
    <lineage>
        <taxon>Bacteria</taxon>
        <taxon>Pseudomonadati</taxon>
        <taxon>Pseudomonadota</taxon>
        <taxon>Alphaproteobacteria</taxon>
        <taxon>Acetobacterales</taxon>
        <taxon>Roseomonadaceae</taxon>
        <taxon>Roseomonas</taxon>
    </lineage>
</organism>
<keyword evidence="1 2" id="KW-0808">Transferase</keyword>